<keyword evidence="6" id="KW-0830">Ubiquinone</keyword>
<comment type="caution">
    <text evidence="6">The sequence shown here is derived from an EMBL/GenBank/DDBJ whole genome shotgun (WGS) entry which is preliminary data.</text>
</comment>
<name>A0A846HDP6_9CYAN</name>
<dbReference type="InterPro" id="IPR013216">
    <property type="entry name" value="Methyltransf_11"/>
</dbReference>
<feature type="domain" description="Methyltransferase type 11" evidence="5">
    <location>
        <begin position="50"/>
        <end position="145"/>
    </location>
</feature>
<keyword evidence="4" id="KW-0949">S-adenosyl-L-methionine</keyword>
<sequence length="246" mass="28144">MKKNDLQFYDLSADIWWQSDAKIYALYYLNQPRFDFFDRYVPSWQGLRVLDIGCGGGFSCEFMARRGAIASGVDQSAKCIKQAQEHAAISKLPIEYQHGFAENLPYQANSFDIVVCVDVLEHVADLRKTISEISRVLQPNGLFLFDTINRTVKSQFVMIWLLENILREIPCGIHDWKKFIKPEELTNLLHNHNFASIEINGFDLFGEGLFDNILAYIHYKKTGGFKAKITNNTSLMYIGKAINSAL</sequence>
<gene>
    <name evidence="6" type="primary">ubiG</name>
    <name evidence="6" type="ORF">PI95_023870</name>
</gene>
<dbReference type="EMBL" id="JTCM02000071">
    <property type="protein sequence ID" value="NEU75512.1"/>
    <property type="molecule type" value="Genomic_DNA"/>
</dbReference>
<dbReference type="CDD" id="cd02440">
    <property type="entry name" value="AdoMet_MTases"/>
    <property type="match status" value="1"/>
</dbReference>
<dbReference type="GO" id="GO:0061542">
    <property type="term" value="F:3-demethylubiquinol 3-O-methyltransferase activity"/>
    <property type="evidence" value="ECO:0007669"/>
    <property type="project" value="InterPro"/>
</dbReference>
<evidence type="ECO:0000313" key="6">
    <source>
        <dbReference type="EMBL" id="NEU75512.1"/>
    </source>
</evidence>
<dbReference type="InterPro" id="IPR010233">
    <property type="entry name" value="UbiG_MeTrfase"/>
</dbReference>
<dbReference type="InterPro" id="IPR029063">
    <property type="entry name" value="SAM-dependent_MTases_sf"/>
</dbReference>
<dbReference type="PANTHER" id="PTHR43464">
    <property type="entry name" value="METHYLTRANSFERASE"/>
    <property type="match status" value="1"/>
</dbReference>
<evidence type="ECO:0000256" key="1">
    <source>
        <dbReference type="ARBA" id="ARBA00022603"/>
    </source>
</evidence>
<dbReference type="AlphaFoldDB" id="A0A846HDP6"/>
<keyword evidence="1 6" id="KW-0489">Methyltransferase</keyword>
<dbReference type="NCBIfam" id="TIGR01983">
    <property type="entry name" value="UbiG"/>
    <property type="match status" value="1"/>
</dbReference>
<organism evidence="6 7">
    <name type="scientific">Hassallia byssoidea VB512170</name>
    <dbReference type="NCBI Taxonomy" id="1304833"/>
    <lineage>
        <taxon>Bacteria</taxon>
        <taxon>Bacillati</taxon>
        <taxon>Cyanobacteriota</taxon>
        <taxon>Cyanophyceae</taxon>
        <taxon>Nostocales</taxon>
        <taxon>Tolypothrichaceae</taxon>
        <taxon>Hassallia</taxon>
    </lineage>
</organism>
<evidence type="ECO:0000313" key="7">
    <source>
        <dbReference type="Proteomes" id="UP000031549"/>
    </source>
</evidence>
<protein>
    <submittedName>
        <fullName evidence="6">3-demethylubiquinone-9 3-O-methyltransferase</fullName>
    </submittedName>
</protein>
<dbReference type="Pfam" id="PF08241">
    <property type="entry name" value="Methyltransf_11"/>
    <property type="match status" value="1"/>
</dbReference>
<dbReference type="Proteomes" id="UP000031549">
    <property type="component" value="Unassembled WGS sequence"/>
</dbReference>
<dbReference type="Gene3D" id="3.40.50.150">
    <property type="entry name" value="Vaccinia Virus protein VP39"/>
    <property type="match status" value="1"/>
</dbReference>
<dbReference type="SUPFAM" id="SSF53335">
    <property type="entry name" value="S-adenosyl-L-methionine-dependent methyltransferases"/>
    <property type="match status" value="1"/>
</dbReference>
<reference evidence="6 7" key="1">
    <citation type="journal article" date="2015" name="Genome Announc.">
        <title>Draft Genome Sequence of Cyanobacterium Hassallia byssoidea Strain VB512170, Isolated from Monuments in India.</title>
        <authorList>
            <person name="Singh D."/>
            <person name="Chandrababunaidu M.M."/>
            <person name="Panda A."/>
            <person name="Sen D."/>
            <person name="Bhattacharyya S."/>
            <person name="Adhikary S.P."/>
            <person name="Tripathy S."/>
        </authorList>
    </citation>
    <scope>NUCLEOTIDE SEQUENCE [LARGE SCALE GENOMIC DNA]</scope>
    <source>
        <strain evidence="6 7">VB512170</strain>
    </source>
</reference>
<proteinExistence type="predicted"/>
<dbReference type="GO" id="GO:0032259">
    <property type="term" value="P:methylation"/>
    <property type="evidence" value="ECO:0007669"/>
    <property type="project" value="UniProtKB-KW"/>
</dbReference>
<evidence type="ECO:0000259" key="5">
    <source>
        <dbReference type="Pfam" id="PF08241"/>
    </source>
</evidence>
<evidence type="ECO:0000256" key="4">
    <source>
        <dbReference type="ARBA" id="ARBA00022691"/>
    </source>
</evidence>
<keyword evidence="7" id="KW-1185">Reference proteome</keyword>
<keyword evidence="3" id="KW-0831">Ubiquinone biosynthesis</keyword>
<keyword evidence="2 6" id="KW-0808">Transferase</keyword>
<dbReference type="RefSeq" id="WP_039740631.1">
    <property type="nucleotide sequence ID" value="NZ_JTCM02000071.1"/>
</dbReference>
<accession>A0A846HDP6</accession>
<evidence type="ECO:0000256" key="2">
    <source>
        <dbReference type="ARBA" id="ARBA00022679"/>
    </source>
</evidence>
<dbReference type="GO" id="GO:0010420">
    <property type="term" value="F:polyprenyldihydroxybenzoate methyltransferase activity"/>
    <property type="evidence" value="ECO:0007669"/>
    <property type="project" value="InterPro"/>
</dbReference>
<evidence type="ECO:0000256" key="3">
    <source>
        <dbReference type="ARBA" id="ARBA00022688"/>
    </source>
</evidence>
<dbReference type="PANTHER" id="PTHR43464:SF19">
    <property type="entry name" value="UBIQUINONE BIOSYNTHESIS O-METHYLTRANSFERASE, MITOCHONDRIAL"/>
    <property type="match status" value="1"/>
</dbReference>